<dbReference type="Proteomes" id="UP000282892">
    <property type="component" value="Chromosome"/>
</dbReference>
<dbReference type="RefSeq" id="WP_066399873.1">
    <property type="nucleotide sequence ID" value="NZ_CP022572.1"/>
</dbReference>
<proteinExistence type="predicted"/>
<accession>A0A3T0HZF2</accession>
<dbReference type="EMBL" id="CP022572">
    <property type="protein sequence ID" value="AZU62449.1"/>
    <property type="molecule type" value="Genomic_DNA"/>
</dbReference>
<keyword evidence="2" id="KW-1185">Reference proteome</keyword>
<dbReference type="AlphaFoldDB" id="A0A3T0HZF2"/>
<evidence type="ECO:0000313" key="1">
    <source>
        <dbReference type="EMBL" id="AZU62449.1"/>
    </source>
</evidence>
<reference evidence="1 2" key="1">
    <citation type="submission" date="2017-07" db="EMBL/GenBank/DDBJ databases">
        <title>The complete genome sequence of Bacillus mesonae strain H20-5, an efficient strain improving plant abiotic stress resistance.</title>
        <authorList>
            <person name="Kim S.Y."/>
            <person name="Song H."/>
            <person name="Sang M.K."/>
            <person name="Weon H.-Y."/>
            <person name="Song J."/>
        </authorList>
    </citation>
    <scope>NUCLEOTIDE SEQUENCE [LARGE SCALE GENOMIC DNA]</scope>
    <source>
        <strain evidence="1 2">H20-5</strain>
    </source>
</reference>
<protein>
    <submittedName>
        <fullName evidence="1">Uncharacterized protein</fullName>
    </submittedName>
</protein>
<organism evidence="1 2">
    <name type="scientific">Neobacillus mesonae</name>
    <dbReference type="NCBI Taxonomy" id="1193713"/>
    <lineage>
        <taxon>Bacteria</taxon>
        <taxon>Bacillati</taxon>
        <taxon>Bacillota</taxon>
        <taxon>Bacilli</taxon>
        <taxon>Bacillales</taxon>
        <taxon>Bacillaceae</taxon>
        <taxon>Neobacillus</taxon>
    </lineage>
</organism>
<dbReference type="KEGG" id="nmk:CHR53_14830"/>
<dbReference type="OrthoDB" id="2428270at2"/>
<sequence>MEAPRFISREEEAKLPSFQSHDEAYQWFKEKYGNDFVLTTVEPLEEQNCYFYILIVDRYVYEFGQKELEEKGVLTNAFKFMRSHQDIQILEDGDVQIVY</sequence>
<gene>
    <name evidence="1" type="ORF">CHR53_14830</name>
</gene>
<name>A0A3T0HZF2_9BACI</name>
<evidence type="ECO:0000313" key="2">
    <source>
        <dbReference type="Proteomes" id="UP000282892"/>
    </source>
</evidence>